<sequence length="286" mass="29356">MGISTLGIIGIVCCGAVGLGLVGTVIYLVTKRAQRALNKRNGTAAMRSGSRLDLEKQQHKTTEKALVVPSKIEVASDNESMSVASFNKIPNSSMGDISSAPSGRSTPMAVHSPSNLVTTSTKRAESPCTLPATDATPGSSVAPPGARSVSSLGQSDSSRDDSPAGRAVSPLGRAASPIGRSVSSLGQTDSSRSDSPMGRAVSPLGRAASPLGRPTSPLGRSISPAPLSNSSRNSFIRSDSQGITRPFSVWQTTTPVPVRTPSPPPILPRQPSTDLLQIASGTYKGT</sequence>
<feature type="compositionally biased region" description="Polar residues" evidence="1">
    <location>
        <begin position="112"/>
        <end position="121"/>
    </location>
</feature>
<reference evidence="3 4" key="1">
    <citation type="journal article" date="2018" name="Nat. Ecol. Evol.">
        <title>Pezizomycetes genomes reveal the molecular basis of ectomycorrhizal truffle lifestyle.</title>
        <authorList>
            <person name="Murat C."/>
            <person name="Payen T."/>
            <person name="Noel B."/>
            <person name="Kuo A."/>
            <person name="Morin E."/>
            <person name="Chen J."/>
            <person name="Kohler A."/>
            <person name="Krizsan K."/>
            <person name="Balestrini R."/>
            <person name="Da Silva C."/>
            <person name="Montanini B."/>
            <person name="Hainaut M."/>
            <person name="Levati E."/>
            <person name="Barry K.W."/>
            <person name="Belfiori B."/>
            <person name="Cichocki N."/>
            <person name="Clum A."/>
            <person name="Dockter R.B."/>
            <person name="Fauchery L."/>
            <person name="Guy J."/>
            <person name="Iotti M."/>
            <person name="Le Tacon F."/>
            <person name="Lindquist E.A."/>
            <person name="Lipzen A."/>
            <person name="Malagnac F."/>
            <person name="Mello A."/>
            <person name="Molinier V."/>
            <person name="Miyauchi S."/>
            <person name="Poulain J."/>
            <person name="Riccioni C."/>
            <person name="Rubini A."/>
            <person name="Sitrit Y."/>
            <person name="Splivallo R."/>
            <person name="Traeger S."/>
            <person name="Wang M."/>
            <person name="Zifcakova L."/>
            <person name="Wipf D."/>
            <person name="Zambonelli A."/>
            <person name="Paolocci F."/>
            <person name="Nowrousian M."/>
            <person name="Ottonello S."/>
            <person name="Baldrian P."/>
            <person name="Spatafora J.W."/>
            <person name="Henrissat B."/>
            <person name="Nagy L.G."/>
            <person name="Aury J.M."/>
            <person name="Wincker P."/>
            <person name="Grigoriev I.V."/>
            <person name="Bonfante P."/>
            <person name="Martin F.M."/>
        </authorList>
    </citation>
    <scope>NUCLEOTIDE SEQUENCE [LARGE SCALE GENOMIC DNA]</scope>
    <source>
        <strain evidence="3 4">RN42</strain>
    </source>
</reference>
<feature type="compositionally biased region" description="Pro residues" evidence="1">
    <location>
        <begin position="258"/>
        <end position="268"/>
    </location>
</feature>
<keyword evidence="4" id="KW-1185">Reference proteome</keyword>
<organism evidence="3 4">
    <name type="scientific">Ascobolus immersus RN42</name>
    <dbReference type="NCBI Taxonomy" id="1160509"/>
    <lineage>
        <taxon>Eukaryota</taxon>
        <taxon>Fungi</taxon>
        <taxon>Dikarya</taxon>
        <taxon>Ascomycota</taxon>
        <taxon>Pezizomycotina</taxon>
        <taxon>Pezizomycetes</taxon>
        <taxon>Pezizales</taxon>
        <taxon>Ascobolaceae</taxon>
        <taxon>Ascobolus</taxon>
    </lineage>
</organism>
<keyword evidence="2" id="KW-1133">Transmembrane helix</keyword>
<feature type="compositionally biased region" description="Polar residues" evidence="1">
    <location>
        <begin position="86"/>
        <end position="105"/>
    </location>
</feature>
<accession>A0A3N4I993</accession>
<feature type="compositionally biased region" description="Polar residues" evidence="1">
    <location>
        <begin position="181"/>
        <end position="194"/>
    </location>
</feature>
<dbReference type="OrthoDB" id="18740at2759"/>
<keyword evidence="2" id="KW-0472">Membrane</keyword>
<evidence type="ECO:0000256" key="1">
    <source>
        <dbReference type="SAM" id="MobiDB-lite"/>
    </source>
</evidence>
<name>A0A3N4I993_ASCIM</name>
<dbReference type="AlphaFoldDB" id="A0A3N4I993"/>
<evidence type="ECO:0000313" key="3">
    <source>
        <dbReference type="EMBL" id="RPA82663.1"/>
    </source>
</evidence>
<protein>
    <submittedName>
        <fullName evidence="3">Uncharacterized protein</fullName>
    </submittedName>
</protein>
<keyword evidence="2" id="KW-0812">Transmembrane</keyword>
<feature type="region of interest" description="Disordered" evidence="1">
    <location>
        <begin position="86"/>
        <end position="286"/>
    </location>
</feature>
<proteinExistence type="predicted"/>
<dbReference type="EMBL" id="ML119670">
    <property type="protein sequence ID" value="RPA82663.1"/>
    <property type="molecule type" value="Genomic_DNA"/>
</dbReference>
<gene>
    <name evidence="3" type="ORF">BJ508DRAFT_414076</name>
</gene>
<evidence type="ECO:0000256" key="2">
    <source>
        <dbReference type="SAM" id="Phobius"/>
    </source>
</evidence>
<evidence type="ECO:0000313" key="4">
    <source>
        <dbReference type="Proteomes" id="UP000275078"/>
    </source>
</evidence>
<feature type="transmembrane region" description="Helical" evidence="2">
    <location>
        <begin position="6"/>
        <end position="30"/>
    </location>
</feature>
<dbReference type="Proteomes" id="UP000275078">
    <property type="component" value="Unassembled WGS sequence"/>
</dbReference>
<feature type="compositionally biased region" description="Polar residues" evidence="1">
    <location>
        <begin position="226"/>
        <end position="243"/>
    </location>
</feature>